<dbReference type="PANTHER" id="PTHR30461">
    <property type="entry name" value="DNA-INVERTASE FROM LAMBDOID PROPHAGE"/>
    <property type="match status" value="1"/>
</dbReference>
<feature type="domain" description="Resolvase/invertase-type recombinase catalytic" evidence="1">
    <location>
        <begin position="19"/>
        <end position="171"/>
    </location>
</feature>
<dbReference type="GO" id="GO:0000150">
    <property type="term" value="F:DNA strand exchange activity"/>
    <property type="evidence" value="ECO:0007669"/>
    <property type="project" value="InterPro"/>
</dbReference>
<evidence type="ECO:0000313" key="4">
    <source>
        <dbReference type="Proteomes" id="UP001138709"/>
    </source>
</evidence>
<keyword evidence="4" id="KW-1185">Reference proteome</keyword>
<evidence type="ECO:0000313" key="3">
    <source>
        <dbReference type="EMBL" id="MBR0679332.1"/>
    </source>
</evidence>
<protein>
    <submittedName>
        <fullName evidence="3">Recombinase family protein</fullName>
    </submittedName>
</protein>
<dbReference type="InterPro" id="IPR050639">
    <property type="entry name" value="SSR_resolvase"/>
</dbReference>
<dbReference type="Pfam" id="PF07508">
    <property type="entry name" value="Recombinase"/>
    <property type="match status" value="1"/>
</dbReference>
<dbReference type="Proteomes" id="UP001138709">
    <property type="component" value="Unassembled WGS sequence"/>
</dbReference>
<accession>A0A9X9X6J6</accession>
<feature type="domain" description="Recombinase" evidence="2">
    <location>
        <begin position="179"/>
        <end position="283"/>
    </location>
</feature>
<gene>
    <name evidence="3" type="ORF">GXW74_02440</name>
</gene>
<dbReference type="PROSITE" id="PS51736">
    <property type="entry name" value="RECOMBINASES_3"/>
    <property type="match status" value="1"/>
</dbReference>
<dbReference type="InterPro" id="IPR011109">
    <property type="entry name" value="DNA_bind_recombinase_dom"/>
</dbReference>
<organism evidence="3 4">
    <name type="scientific">Neoroseomonas eburnea</name>
    <dbReference type="NCBI Taxonomy" id="1346889"/>
    <lineage>
        <taxon>Bacteria</taxon>
        <taxon>Pseudomonadati</taxon>
        <taxon>Pseudomonadota</taxon>
        <taxon>Alphaproteobacteria</taxon>
        <taxon>Acetobacterales</taxon>
        <taxon>Acetobacteraceae</taxon>
        <taxon>Neoroseomonas</taxon>
    </lineage>
</organism>
<sequence length="450" mass="49774">MKRVAKLTGAMPATVRKLRCAVYTRKSSEEGLDMEFNSLDAQREACEAFIASQRAEGWVLVRERYDDGGISGGTLERPALKRLVADIQEGLVDVVVVYKIDRLSRSLVDFTKLVEVFDANNVTFVSVTQSFNTTTSMGRLTLNILLSFAQFEREVIGERIRDKVAASRKRGMWMGGFVPLGYDVRERKLMVNDAEAALVRRIFQGFVETESCTKLVQALRAEGATTKRGRPLTKSDVYRILSNRVYLGEAVHKGTAYPGEHDAIVTQAQWDAVHAVLQVSPRVRVNRTRNTTAPLLRGLIYDSDGRAMSPSHSRGRGGQVYRYYVSQAVLKGGATERPAIARLPAGEIEAAVVAQVRALLRQPEMVVGTWRAARATAPDVTEQEVLLALERIEPLWDELFPAERARIVRLLVDRVDVRAEGAAVRLRLDGLGSLVRDLAAQAPEAGRAAA</sequence>
<dbReference type="InterPro" id="IPR036162">
    <property type="entry name" value="Resolvase-like_N_sf"/>
</dbReference>
<dbReference type="InterPro" id="IPR006119">
    <property type="entry name" value="Resolv_N"/>
</dbReference>
<dbReference type="RefSeq" id="WP_211844695.1">
    <property type="nucleotide sequence ID" value="NZ_JAAEDL010000002.1"/>
</dbReference>
<dbReference type="GO" id="GO:0003677">
    <property type="term" value="F:DNA binding"/>
    <property type="evidence" value="ECO:0007669"/>
    <property type="project" value="InterPro"/>
</dbReference>
<reference evidence="3" key="1">
    <citation type="submission" date="2020-01" db="EMBL/GenBank/DDBJ databases">
        <authorList>
            <person name="Rat A."/>
        </authorList>
    </citation>
    <scope>NUCLEOTIDE SEQUENCE</scope>
    <source>
        <strain evidence="3">LMG 31228</strain>
    </source>
</reference>
<dbReference type="SUPFAM" id="SSF53041">
    <property type="entry name" value="Resolvase-like"/>
    <property type="match status" value="1"/>
</dbReference>
<dbReference type="PROSITE" id="PS51737">
    <property type="entry name" value="RECOMBINASE_DNA_BIND"/>
    <property type="match status" value="1"/>
</dbReference>
<dbReference type="EMBL" id="JAAEDL010000002">
    <property type="protein sequence ID" value="MBR0679332.1"/>
    <property type="molecule type" value="Genomic_DNA"/>
</dbReference>
<comment type="caution">
    <text evidence="3">The sequence shown here is derived from an EMBL/GenBank/DDBJ whole genome shotgun (WGS) entry which is preliminary data.</text>
</comment>
<dbReference type="Gene3D" id="3.40.50.1390">
    <property type="entry name" value="Resolvase, N-terminal catalytic domain"/>
    <property type="match status" value="1"/>
</dbReference>
<dbReference type="Gene3D" id="3.90.1750.20">
    <property type="entry name" value="Putative Large Serine Recombinase, Chain B, Domain 2"/>
    <property type="match status" value="1"/>
</dbReference>
<dbReference type="Pfam" id="PF00239">
    <property type="entry name" value="Resolvase"/>
    <property type="match status" value="1"/>
</dbReference>
<dbReference type="CDD" id="cd03768">
    <property type="entry name" value="SR_ResInv"/>
    <property type="match status" value="1"/>
</dbReference>
<reference evidence="3" key="2">
    <citation type="journal article" date="2021" name="Syst. Appl. Microbiol.">
        <title>Roseomonas hellenica sp. nov., isolated from roots of wild-growing Alkanna tinctoria.</title>
        <authorList>
            <person name="Rat A."/>
            <person name="Naranjo H.D."/>
            <person name="Lebbe L."/>
            <person name="Cnockaert M."/>
            <person name="Krigas N."/>
            <person name="Grigoriadou K."/>
            <person name="Maloupa E."/>
            <person name="Willems A."/>
        </authorList>
    </citation>
    <scope>NUCLEOTIDE SEQUENCE</scope>
    <source>
        <strain evidence="3">LMG 31228</strain>
    </source>
</reference>
<name>A0A9X9X6J6_9PROT</name>
<evidence type="ECO:0000259" key="2">
    <source>
        <dbReference type="PROSITE" id="PS51737"/>
    </source>
</evidence>
<dbReference type="InterPro" id="IPR038109">
    <property type="entry name" value="DNA_bind_recomb_sf"/>
</dbReference>
<dbReference type="PANTHER" id="PTHR30461:SF23">
    <property type="entry name" value="DNA RECOMBINASE-RELATED"/>
    <property type="match status" value="1"/>
</dbReference>
<proteinExistence type="predicted"/>
<dbReference type="SMART" id="SM00857">
    <property type="entry name" value="Resolvase"/>
    <property type="match status" value="1"/>
</dbReference>
<evidence type="ECO:0000259" key="1">
    <source>
        <dbReference type="PROSITE" id="PS51736"/>
    </source>
</evidence>
<dbReference type="AlphaFoldDB" id="A0A9X9X6J6"/>